<evidence type="ECO:0000313" key="4">
    <source>
        <dbReference type="Proteomes" id="UP000242638"/>
    </source>
</evidence>
<evidence type="ECO:0000256" key="1">
    <source>
        <dbReference type="SAM" id="SignalP"/>
    </source>
</evidence>
<evidence type="ECO:0000259" key="2">
    <source>
        <dbReference type="SMART" id="SM00134"/>
    </source>
</evidence>
<dbReference type="InterPro" id="IPR045860">
    <property type="entry name" value="Snake_toxin-like_sf"/>
</dbReference>
<dbReference type="GeneTree" id="ENSGT01140000282948"/>
<reference evidence="4" key="1">
    <citation type="submission" date="2013-11" db="EMBL/GenBank/DDBJ databases">
        <title>The genomic landscape of the Guanapo guppy.</title>
        <authorList>
            <person name="Kuenstner A."/>
            <person name="Dreyer C."/>
        </authorList>
    </citation>
    <scope>NUCLEOTIDE SEQUENCE</scope>
    <source>
        <strain evidence="4">Guanapo</strain>
    </source>
</reference>
<protein>
    <recommendedName>
        <fullName evidence="2">UPAR/Ly6 domain-containing protein</fullName>
    </recommendedName>
</protein>
<feature type="chain" id="PRO_5018234717" description="UPAR/Ly6 domain-containing protein" evidence="1">
    <location>
        <begin position="19"/>
        <end position="100"/>
    </location>
</feature>
<accession>A0A3P9P997</accession>
<evidence type="ECO:0000313" key="3">
    <source>
        <dbReference type="Ensembl" id="ENSPREP00000018335.1"/>
    </source>
</evidence>
<proteinExistence type="predicted"/>
<organism evidence="3 4">
    <name type="scientific">Poecilia reticulata</name>
    <name type="common">Guppy</name>
    <name type="synonym">Acanthophacelus reticulatus</name>
    <dbReference type="NCBI Taxonomy" id="8081"/>
    <lineage>
        <taxon>Eukaryota</taxon>
        <taxon>Metazoa</taxon>
        <taxon>Chordata</taxon>
        <taxon>Craniata</taxon>
        <taxon>Vertebrata</taxon>
        <taxon>Euteleostomi</taxon>
        <taxon>Actinopterygii</taxon>
        <taxon>Neopterygii</taxon>
        <taxon>Teleostei</taxon>
        <taxon>Neoteleostei</taxon>
        <taxon>Acanthomorphata</taxon>
        <taxon>Ovalentaria</taxon>
        <taxon>Atherinomorphae</taxon>
        <taxon>Cyprinodontiformes</taxon>
        <taxon>Poeciliidae</taxon>
        <taxon>Poeciliinae</taxon>
        <taxon>Poecilia</taxon>
    </lineage>
</organism>
<dbReference type="Proteomes" id="UP000242638">
    <property type="component" value="Unassembled WGS sequence"/>
</dbReference>
<feature type="domain" description="UPAR/Ly6" evidence="2">
    <location>
        <begin position="19"/>
        <end position="89"/>
    </location>
</feature>
<sequence length="100" mass="10628">MQLIGVLILFLSFSAASGLRCYTCYTTEPSNCTFILTCPDGLDRCISAKVNDLITKSCVPRAACISPIKCCDKDLCNGAVPTGPGVTLLLLSSALMMLFI</sequence>
<dbReference type="InterPro" id="IPR016054">
    <property type="entry name" value="LY6_UPA_recep-like"/>
</dbReference>
<dbReference type="AlphaFoldDB" id="A0A3P9P997"/>
<dbReference type="SMART" id="SM00134">
    <property type="entry name" value="LU"/>
    <property type="match status" value="1"/>
</dbReference>
<dbReference type="Ensembl" id="ENSPRET00000018533.1">
    <property type="protein sequence ID" value="ENSPREP00000018335.1"/>
    <property type="gene ID" value="ENSPREG00000012422.1"/>
</dbReference>
<dbReference type="OMA" id="DRCISAK"/>
<reference evidence="3" key="3">
    <citation type="submission" date="2025-09" db="UniProtKB">
        <authorList>
            <consortium name="Ensembl"/>
        </authorList>
    </citation>
    <scope>IDENTIFICATION</scope>
    <source>
        <strain evidence="3">Guanapo</strain>
    </source>
</reference>
<reference evidence="3" key="2">
    <citation type="submission" date="2025-08" db="UniProtKB">
        <authorList>
            <consortium name="Ensembl"/>
        </authorList>
    </citation>
    <scope>IDENTIFICATION</scope>
    <source>
        <strain evidence="3">Guanapo</strain>
    </source>
</reference>
<dbReference type="Gene3D" id="2.10.60.10">
    <property type="entry name" value="CD59"/>
    <property type="match status" value="1"/>
</dbReference>
<dbReference type="Bgee" id="ENSPREG00000012422">
    <property type="expression patterns" value="Expressed in head and 1 other cell type or tissue"/>
</dbReference>
<keyword evidence="1" id="KW-0732">Signal</keyword>
<keyword evidence="4" id="KW-1185">Reference proteome</keyword>
<feature type="signal peptide" evidence="1">
    <location>
        <begin position="1"/>
        <end position="18"/>
    </location>
</feature>
<dbReference type="SUPFAM" id="SSF57302">
    <property type="entry name" value="Snake toxin-like"/>
    <property type="match status" value="1"/>
</dbReference>
<name>A0A3P9P997_POERE</name>